<dbReference type="EMBL" id="MNCJ02000320">
    <property type="protein sequence ID" value="KAF5805575.1"/>
    <property type="molecule type" value="Genomic_DNA"/>
</dbReference>
<reference evidence="1" key="3">
    <citation type="submission" date="2020-06" db="EMBL/GenBank/DDBJ databases">
        <title>Helianthus annuus Genome sequencing and assembly Release 2.</title>
        <authorList>
            <person name="Gouzy J."/>
            <person name="Langlade N."/>
            <person name="Munos S."/>
        </authorList>
    </citation>
    <scope>NUCLEOTIDE SEQUENCE</scope>
    <source>
        <tissue evidence="1">Leaves</tissue>
    </source>
</reference>
<gene>
    <name evidence="2" type="ORF">HannXRQ_Chr05g0142581</name>
    <name evidence="1" type="ORF">HanXRQr2_Chr05g0210991</name>
</gene>
<evidence type="ECO:0000313" key="2">
    <source>
        <dbReference type="EMBL" id="OTG24970.1"/>
    </source>
</evidence>
<dbReference type="InParanoid" id="A0A251UNK7"/>
<evidence type="ECO:0000313" key="3">
    <source>
        <dbReference type="Proteomes" id="UP000215914"/>
    </source>
</evidence>
<dbReference type="Gramene" id="mRNA:HanXRQr2_Chr05g0210991">
    <property type="protein sequence ID" value="mRNA:HanXRQr2_Chr05g0210991"/>
    <property type="gene ID" value="HanXRQr2_Chr05g0210991"/>
</dbReference>
<name>A0A251UNK7_HELAN</name>
<sequence length="135" mass="15568">MCKLVSNTVNSILGAAHRFYKWFKHLATSDLFKNPIEHIISFISINFCNLQTPKHVPIRFAQPSWIFLVFLIFHSVINRRPSKSYLYLLGGIRLRLNLSLAQVLHVLGWLSSRASTISLASLDDNKTVEQYHILF</sequence>
<keyword evidence="3" id="KW-1185">Reference proteome</keyword>
<protein>
    <submittedName>
        <fullName evidence="2">Uncharacterized protein</fullName>
    </submittedName>
</protein>
<proteinExistence type="predicted"/>
<dbReference type="Proteomes" id="UP000215914">
    <property type="component" value="Chromosome 5"/>
</dbReference>
<accession>A0A251UNK7</accession>
<reference evidence="1 3" key="1">
    <citation type="journal article" date="2017" name="Nature">
        <title>The sunflower genome provides insights into oil metabolism, flowering and Asterid evolution.</title>
        <authorList>
            <person name="Badouin H."/>
            <person name="Gouzy J."/>
            <person name="Grassa C.J."/>
            <person name="Murat F."/>
            <person name="Staton S.E."/>
            <person name="Cottret L."/>
            <person name="Lelandais-Briere C."/>
            <person name="Owens G.L."/>
            <person name="Carrere S."/>
            <person name="Mayjonade B."/>
            <person name="Legrand L."/>
            <person name="Gill N."/>
            <person name="Kane N.C."/>
            <person name="Bowers J.E."/>
            <person name="Hubner S."/>
            <person name="Bellec A."/>
            <person name="Berard A."/>
            <person name="Berges H."/>
            <person name="Blanchet N."/>
            <person name="Boniface M.C."/>
            <person name="Brunel D."/>
            <person name="Catrice O."/>
            <person name="Chaidir N."/>
            <person name="Claudel C."/>
            <person name="Donnadieu C."/>
            <person name="Faraut T."/>
            <person name="Fievet G."/>
            <person name="Helmstetter N."/>
            <person name="King M."/>
            <person name="Knapp S.J."/>
            <person name="Lai Z."/>
            <person name="Le Paslier M.C."/>
            <person name="Lippi Y."/>
            <person name="Lorenzon L."/>
            <person name="Mandel J.R."/>
            <person name="Marage G."/>
            <person name="Marchand G."/>
            <person name="Marquand E."/>
            <person name="Bret-Mestries E."/>
            <person name="Morien E."/>
            <person name="Nambeesan S."/>
            <person name="Nguyen T."/>
            <person name="Pegot-Espagnet P."/>
            <person name="Pouilly N."/>
            <person name="Raftis F."/>
            <person name="Sallet E."/>
            <person name="Schiex T."/>
            <person name="Thomas J."/>
            <person name="Vandecasteele C."/>
            <person name="Vares D."/>
            <person name="Vear F."/>
            <person name="Vautrin S."/>
            <person name="Crespi M."/>
            <person name="Mangin B."/>
            <person name="Burke J.M."/>
            <person name="Salse J."/>
            <person name="Munos S."/>
            <person name="Vincourt P."/>
            <person name="Rieseberg L.H."/>
            <person name="Langlade N.B."/>
        </authorList>
    </citation>
    <scope>NUCLEOTIDE SEQUENCE [LARGE SCALE GENOMIC DNA]</scope>
    <source>
        <strain evidence="3">cv. SF193</strain>
        <tissue evidence="1">Leaves</tissue>
    </source>
</reference>
<evidence type="ECO:0000313" key="1">
    <source>
        <dbReference type="EMBL" id="KAF5805575.1"/>
    </source>
</evidence>
<dbReference type="AlphaFoldDB" id="A0A251UNK7"/>
<reference evidence="2" key="2">
    <citation type="submission" date="2017-02" db="EMBL/GenBank/DDBJ databases">
        <title>Sunflower complete genome.</title>
        <authorList>
            <person name="Langlade N."/>
            <person name="Munos S."/>
        </authorList>
    </citation>
    <scope>NUCLEOTIDE SEQUENCE [LARGE SCALE GENOMIC DNA]</scope>
    <source>
        <tissue evidence="2">Leaves</tissue>
    </source>
</reference>
<dbReference type="EMBL" id="CM007894">
    <property type="protein sequence ID" value="OTG24970.1"/>
    <property type="molecule type" value="Genomic_DNA"/>
</dbReference>
<organism evidence="2 3">
    <name type="scientific">Helianthus annuus</name>
    <name type="common">Common sunflower</name>
    <dbReference type="NCBI Taxonomy" id="4232"/>
    <lineage>
        <taxon>Eukaryota</taxon>
        <taxon>Viridiplantae</taxon>
        <taxon>Streptophyta</taxon>
        <taxon>Embryophyta</taxon>
        <taxon>Tracheophyta</taxon>
        <taxon>Spermatophyta</taxon>
        <taxon>Magnoliopsida</taxon>
        <taxon>eudicotyledons</taxon>
        <taxon>Gunneridae</taxon>
        <taxon>Pentapetalae</taxon>
        <taxon>asterids</taxon>
        <taxon>campanulids</taxon>
        <taxon>Asterales</taxon>
        <taxon>Asteraceae</taxon>
        <taxon>Asteroideae</taxon>
        <taxon>Heliantheae alliance</taxon>
        <taxon>Heliantheae</taxon>
        <taxon>Helianthus</taxon>
    </lineage>
</organism>